<dbReference type="InterPro" id="IPR050288">
    <property type="entry name" value="Cellulose_deg_GH3"/>
</dbReference>
<evidence type="ECO:0000256" key="2">
    <source>
        <dbReference type="ARBA" id="ARBA00022801"/>
    </source>
</evidence>
<proteinExistence type="inferred from homology"/>
<dbReference type="AlphaFoldDB" id="A0A060CI58"/>
<protein>
    <submittedName>
        <fullName evidence="4">CAZy families GH3 protein</fullName>
    </submittedName>
</protein>
<dbReference type="EMBL" id="KF125133">
    <property type="protein sequence ID" value="AIA92456.1"/>
    <property type="molecule type" value="Genomic_DNA"/>
</dbReference>
<evidence type="ECO:0000256" key="1">
    <source>
        <dbReference type="ARBA" id="ARBA00005336"/>
    </source>
</evidence>
<organism evidence="4">
    <name type="scientific">uncultured Parabacteroides sp</name>
    <dbReference type="NCBI Taxonomy" id="512312"/>
    <lineage>
        <taxon>Bacteria</taxon>
        <taxon>Pseudomonadati</taxon>
        <taxon>Bacteroidota</taxon>
        <taxon>Bacteroidia</taxon>
        <taxon>Bacteroidales</taxon>
        <taxon>Tannerellaceae</taxon>
        <taxon>Parabacteroides</taxon>
        <taxon>environmental samples</taxon>
    </lineage>
</organism>
<accession>A0A060CI58</accession>
<reference evidence="4" key="1">
    <citation type="journal article" date="2013" name="Environ. Microbiol.">
        <title>Seasonally variable intestinal metagenomes of the red palm weevil (Rhynchophorus ferrugineus).</title>
        <authorList>
            <person name="Jia S."/>
            <person name="Zhang X."/>
            <person name="Zhang G."/>
            <person name="Yin A."/>
            <person name="Zhang S."/>
            <person name="Li F."/>
            <person name="Wang L."/>
            <person name="Zhao D."/>
            <person name="Yun Q."/>
            <person name="Tala"/>
            <person name="Wang J."/>
            <person name="Sun G."/>
            <person name="Baabdullah M."/>
            <person name="Yu X."/>
            <person name="Hu S."/>
            <person name="Al-Mssallem I.S."/>
            <person name="Yu J."/>
        </authorList>
    </citation>
    <scope>NUCLEOTIDE SEQUENCE</scope>
</reference>
<feature type="non-terminal residue" evidence="4">
    <location>
        <position position="1"/>
    </location>
</feature>
<dbReference type="Gene3D" id="2.60.40.10">
    <property type="entry name" value="Immunoglobulins"/>
    <property type="match status" value="1"/>
</dbReference>
<dbReference type="PANTHER" id="PTHR42715:SF10">
    <property type="entry name" value="BETA-GLUCOSIDASE"/>
    <property type="match status" value="1"/>
</dbReference>
<dbReference type="Pfam" id="PF14310">
    <property type="entry name" value="Fn3-like"/>
    <property type="match status" value="1"/>
</dbReference>
<dbReference type="InterPro" id="IPR026891">
    <property type="entry name" value="Fn3-like"/>
</dbReference>
<comment type="similarity">
    <text evidence="1">Belongs to the glycosyl hydrolase 3 family.</text>
</comment>
<dbReference type="InterPro" id="IPR013783">
    <property type="entry name" value="Ig-like_fold"/>
</dbReference>
<dbReference type="SMART" id="SM01217">
    <property type="entry name" value="Fn3_like"/>
    <property type="match status" value="1"/>
</dbReference>
<name>A0A060CI58_9BACT</name>
<dbReference type="FunFam" id="2.60.40.10:FF:000495">
    <property type="entry name" value="Periplasmic beta-glucosidase"/>
    <property type="match status" value="1"/>
</dbReference>
<evidence type="ECO:0000313" key="4">
    <source>
        <dbReference type="EMBL" id="AIA92456.1"/>
    </source>
</evidence>
<dbReference type="GO" id="GO:0008422">
    <property type="term" value="F:beta-glucosidase activity"/>
    <property type="evidence" value="ECO:0007669"/>
    <property type="project" value="UniProtKB-ARBA"/>
</dbReference>
<dbReference type="PANTHER" id="PTHR42715">
    <property type="entry name" value="BETA-GLUCOSIDASE"/>
    <property type="match status" value="1"/>
</dbReference>
<sequence>ERKGNRIRASFEIKNVGQMAGAEVAQLYVSGPATTVFKPVKELRAFKKVYLQPDQKQMITFELTVAELAYYNYLQSSWVTENGDYHFYLAASSRDIKAEEKLLITDQPKIASPYDAELLADYEDPVSLETADFPEFARLFPNPPRLIPQNMAIR</sequence>
<feature type="domain" description="Fibronectin type III-like" evidence="3">
    <location>
        <begin position="23"/>
        <end position="93"/>
    </location>
</feature>
<keyword evidence="2" id="KW-0378">Hydrolase</keyword>
<evidence type="ECO:0000259" key="3">
    <source>
        <dbReference type="SMART" id="SM01217"/>
    </source>
</evidence>